<dbReference type="Pfam" id="PF12802">
    <property type="entry name" value="MarR_2"/>
    <property type="match status" value="1"/>
</dbReference>
<protein>
    <submittedName>
        <fullName evidence="5">MarR family transcriptional regulator</fullName>
    </submittedName>
</protein>
<dbReference type="InterPro" id="IPR036390">
    <property type="entry name" value="WH_DNA-bd_sf"/>
</dbReference>
<reference evidence="5" key="1">
    <citation type="journal article" date="2021" name="PeerJ">
        <title>Extensive microbial diversity within the chicken gut microbiome revealed by metagenomics and culture.</title>
        <authorList>
            <person name="Gilroy R."/>
            <person name="Ravi A."/>
            <person name="Getino M."/>
            <person name="Pursley I."/>
            <person name="Horton D.L."/>
            <person name="Alikhan N.F."/>
            <person name="Baker D."/>
            <person name="Gharbi K."/>
            <person name="Hall N."/>
            <person name="Watson M."/>
            <person name="Adriaenssens E.M."/>
            <person name="Foster-Nyarko E."/>
            <person name="Jarju S."/>
            <person name="Secka A."/>
            <person name="Antonio M."/>
            <person name="Oren A."/>
            <person name="Chaudhuri R.R."/>
            <person name="La Ragione R."/>
            <person name="Hildebrand F."/>
            <person name="Pallen M.J."/>
        </authorList>
    </citation>
    <scope>NUCLEOTIDE SEQUENCE</scope>
    <source>
        <strain evidence="5">CHK192-8294</strain>
    </source>
</reference>
<dbReference type="Proteomes" id="UP000823921">
    <property type="component" value="Unassembled WGS sequence"/>
</dbReference>
<evidence type="ECO:0000313" key="5">
    <source>
        <dbReference type="EMBL" id="HJB80482.1"/>
    </source>
</evidence>
<dbReference type="InterPro" id="IPR036388">
    <property type="entry name" value="WH-like_DNA-bd_sf"/>
</dbReference>
<sequence length="146" mass="16938">MTGRMPFGLKIAVINREFRRRMDEKAADMGLTWAQLRVLGSVSRLEAAGKEEIHQNDLERIEHVTHPAMTRMLQRLEHKGLVRCEPSETDRRYKKISCTQRSAGIHEQILAQDREVLEELCQALTPRQKELLEETIGLILDHIELE</sequence>
<dbReference type="GO" id="GO:0003677">
    <property type="term" value="F:DNA binding"/>
    <property type="evidence" value="ECO:0007669"/>
    <property type="project" value="UniProtKB-KW"/>
</dbReference>
<dbReference type="PANTHER" id="PTHR42756">
    <property type="entry name" value="TRANSCRIPTIONAL REGULATOR, MARR"/>
    <property type="match status" value="1"/>
</dbReference>
<dbReference type="GO" id="GO:0003700">
    <property type="term" value="F:DNA-binding transcription factor activity"/>
    <property type="evidence" value="ECO:0007669"/>
    <property type="project" value="InterPro"/>
</dbReference>
<evidence type="ECO:0000256" key="3">
    <source>
        <dbReference type="ARBA" id="ARBA00023163"/>
    </source>
</evidence>
<evidence type="ECO:0000259" key="4">
    <source>
        <dbReference type="PROSITE" id="PS50995"/>
    </source>
</evidence>
<comment type="caution">
    <text evidence="5">The sequence shown here is derived from an EMBL/GenBank/DDBJ whole genome shotgun (WGS) entry which is preliminary data.</text>
</comment>
<organism evidence="5 6">
    <name type="scientific">Candidatus Flavonifractor intestinigallinarum</name>
    <dbReference type="NCBI Taxonomy" id="2838586"/>
    <lineage>
        <taxon>Bacteria</taxon>
        <taxon>Bacillati</taxon>
        <taxon>Bacillota</taxon>
        <taxon>Clostridia</taxon>
        <taxon>Eubacteriales</taxon>
        <taxon>Oscillospiraceae</taxon>
        <taxon>Flavonifractor</taxon>
    </lineage>
</organism>
<evidence type="ECO:0000256" key="1">
    <source>
        <dbReference type="ARBA" id="ARBA00023015"/>
    </source>
</evidence>
<dbReference type="SMART" id="SM00347">
    <property type="entry name" value="HTH_MARR"/>
    <property type="match status" value="1"/>
</dbReference>
<keyword evidence="2" id="KW-0238">DNA-binding</keyword>
<dbReference type="EMBL" id="DWXO01000056">
    <property type="protein sequence ID" value="HJB80482.1"/>
    <property type="molecule type" value="Genomic_DNA"/>
</dbReference>
<reference evidence="5" key="2">
    <citation type="submission" date="2021-04" db="EMBL/GenBank/DDBJ databases">
        <authorList>
            <person name="Gilroy R."/>
        </authorList>
    </citation>
    <scope>NUCLEOTIDE SEQUENCE</scope>
    <source>
        <strain evidence="5">CHK192-8294</strain>
    </source>
</reference>
<evidence type="ECO:0000313" key="6">
    <source>
        <dbReference type="Proteomes" id="UP000823921"/>
    </source>
</evidence>
<gene>
    <name evidence="5" type="ORF">H9712_05815</name>
</gene>
<dbReference type="PROSITE" id="PS01117">
    <property type="entry name" value="HTH_MARR_1"/>
    <property type="match status" value="1"/>
</dbReference>
<dbReference type="PRINTS" id="PR00598">
    <property type="entry name" value="HTHMARR"/>
</dbReference>
<proteinExistence type="predicted"/>
<dbReference type="AlphaFoldDB" id="A0A9D2MLN2"/>
<dbReference type="PANTHER" id="PTHR42756:SF1">
    <property type="entry name" value="TRANSCRIPTIONAL REPRESSOR OF EMRAB OPERON"/>
    <property type="match status" value="1"/>
</dbReference>
<dbReference type="PROSITE" id="PS50995">
    <property type="entry name" value="HTH_MARR_2"/>
    <property type="match status" value="1"/>
</dbReference>
<dbReference type="InterPro" id="IPR000835">
    <property type="entry name" value="HTH_MarR-typ"/>
</dbReference>
<keyword evidence="1" id="KW-0805">Transcription regulation</keyword>
<feature type="domain" description="HTH marR-type" evidence="4">
    <location>
        <begin position="4"/>
        <end position="141"/>
    </location>
</feature>
<evidence type="ECO:0000256" key="2">
    <source>
        <dbReference type="ARBA" id="ARBA00023125"/>
    </source>
</evidence>
<dbReference type="InterPro" id="IPR023187">
    <property type="entry name" value="Tscrpt_reg_MarR-type_CS"/>
</dbReference>
<name>A0A9D2MLN2_9FIRM</name>
<dbReference type="Gene3D" id="1.10.10.10">
    <property type="entry name" value="Winged helix-like DNA-binding domain superfamily/Winged helix DNA-binding domain"/>
    <property type="match status" value="1"/>
</dbReference>
<keyword evidence="3" id="KW-0804">Transcription</keyword>
<dbReference type="SUPFAM" id="SSF46785">
    <property type="entry name" value="Winged helix' DNA-binding domain"/>
    <property type="match status" value="1"/>
</dbReference>
<accession>A0A9D2MLN2</accession>